<dbReference type="RefSeq" id="WP_035668735.1">
    <property type="nucleotide sequence ID" value="NZ_BAUV01000099.1"/>
</dbReference>
<proteinExistence type="predicted"/>
<dbReference type="OrthoDB" id="9922653at2"/>
<reference evidence="1 2" key="1">
    <citation type="journal article" date="2014" name="Genome Announc.">
        <title>Draft Genome Sequences of Three Alkaliphilic Bacillus Strains, Bacillus wakoensis JCM 9140T, Bacillus akibai JCM 9157T, and Bacillus hemicellulosilyticus JCM 9152T.</title>
        <authorList>
            <person name="Yuki M."/>
            <person name="Oshima K."/>
            <person name="Suda W."/>
            <person name="Oshida Y."/>
            <person name="Kitamura K."/>
            <person name="Iida T."/>
            <person name="Hattori M."/>
            <person name="Ohkuma M."/>
        </authorList>
    </citation>
    <scope>NUCLEOTIDE SEQUENCE [LARGE SCALE GENOMIC DNA]</scope>
    <source>
        <strain evidence="1 2">JCM 9157</strain>
    </source>
</reference>
<comment type="caution">
    <text evidence="1">The sequence shown here is derived from an EMBL/GenBank/DDBJ whole genome shotgun (WGS) entry which is preliminary data.</text>
</comment>
<organism evidence="1 2">
    <name type="scientific">Halalkalibacter akibai (strain ATCC 43226 / DSM 21942 / CIP 109018 / JCM 9157 / 1139)</name>
    <name type="common">Bacillus akibai</name>
    <dbReference type="NCBI Taxonomy" id="1236973"/>
    <lineage>
        <taxon>Bacteria</taxon>
        <taxon>Bacillati</taxon>
        <taxon>Bacillota</taxon>
        <taxon>Bacilli</taxon>
        <taxon>Bacillales</taxon>
        <taxon>Bacillaceae</taxon>
        <taxon>Halalkalibacter</taxon>
    </lineage>
</organism>
<sequence length="105" mass="12551">MMVRLYECSNDLCQAIINWIVGNRKALSKIEIENFSRRLTMIRRKVGLALEKSKIDGCFKELIIVRKEMETLLMEIRSKYQTIERLENDIEDCFTKFTEILNDYH</sequence>
<evidence type="ECO:0000313" key="2">
    <source>
        <dbReference type="Proteomes" id="UP000018896"/>
    </source>
</evidence>
<dbReference type="EMBL" id="BAUV01000099">
    <property type="protein sequence ID" value="GAE37659.1"/>
    <property type="molecule type" value="Genomic_DNA"/>
</dbReference>
<gene>
    <name evidence="1" type="ORF">JCM9157_4976</name>
</gene>
<keyword evidence="2" id="KW-1185">Reference proteome</keyword>
<dbReference type="Proteomes" id="UP000018896">
    <property type="component" value="Unassembled WGS sequence"/>
</dbReference>
<evidence type="ECO:0000313" key="1">
    <source>
        <dbReference type="EMBL" id="GAE37659.1"/>
    </source>
</evidence>
<accession>W4R279</accession>
<protein>
    <submittedName>
        <fullName evidence="1">Uncharacterized protein</fullName>
    </submittedName>
</protein>
<dbReference type="AlphaFoldDB" id="W4R279"/>
<name>W4R279_HALA3</name>